<comment type="caution">
    <text evidence="10">The sequence shown here is derived from an EMBL/GenBank/DDBJ whole genome shotgun (WGS) entry which is preliminary data.</text>
</comment>
<comment type="function">
    <text evidence="2 6">The glycine cleavage system catalyzes the degradation of glycine. The P protein binds the alpha-amino group of glycine through its pyridoxal phosphate cofactor; CO(2) is released and the remaining methylamine moiety is then transferred to the lipoamide cofactor of the H protein.</text>
</comment>
<evidence type="ECO:0000256" key="6">
    <source>
        <dbReference type="HAMAP-Rule" id="MF_00713"/>
    </source>
</evidence>
<dbReference type="Pfam" id="PF02347">
    <property type="entry name" value="GDC-P"/>
    <property type="match status" value="1"/>
</dbReference>
<comment type="cofactor">
    <cofactor evidence="1 6">
        <name>pyridoxal 5'-phosphate</name>
        <dbReference type="ChEBI" id="CHEBI:597326"/>
    </cofactor>
</comment>
<dbReference type="EMBL" id="QNBE01000067">
    <property type="protein sequence ID" value="RKX69757.1"/>
    <property type="molecule type" value="Genomic_DNA"/>
</dbReference>
<evidence type="ECO:0000256" key="7">
    <source>
        <dbReference type="SAM" id="MobiDB-lite"/>
    </source>
</evidence>
<dbReference type="GO" id="GO:0005960">
    <property type="term" value="C:glycine cleavage complex"/>
    <property type="evidence" value="ECO:0007669"/>
    <property type="project" value="TreeGrafter"/>
</dbReference>
<dbReference type="CDD" id="cd00613">
    <property type="entry name" value="GDC-P"/>
    <property type="match status" value="1"/>
</dbReference>
<evidence type="ECO:0000256" key="2">
    <source>
        <dbReference type="ARBA" id="ARBA00003788"/>
    </source>
</evidence>
<keyword evidence="3 6" id="KW-0663">Pyridoxal phosphate</keyword>
<evidence type="ECO:0000256" key="5">
    <source>
        <dbReference type="ARBA" id="ARBA00049026"/>
    </source>
</evidence>
<dbReference type="Gene3D" id="3.90.1150.10">
    <property type="entry name" value="Aspartate Aminotransferase, domain 1"/>
    <property type="match status" value="1"/>
</dbReference>
<keyword evidence="4 6" id="KW-0560">Oxidoreductase</keyword>
<feature type="region of interest" description="Disordered" evidence="7">
    <location>
        <begin position="1"/>
        <end position="56"/>
    </location>
</feature>
<evidence type="ECO:0000256" key="3">
    <source>
        <dbReference type="ARBA" id="ARBA00022898"/>
    </source>
</evidence>
<organism evidence="10 11">
    <name type="scientific">candidate division WOR-3 bacterium</name>
    <dbReference type="NCBI Taxonomy" id="2052148"/>
    <lineage>
        <taxon>Bacteria</taxon>
        <taxon>Bacteria division WOR-3</taxon>
    </lineage>
</organism>
<evidence type="ECO:0000256" key="4">
    <source>
        <dbReference type="ARBA" id="ARBA00023002"/>
    </source>
</evidence>
<dbReference type="EC" id="1.4.4.2" evidence="6"/>
<dbReference type="SUPFAM" id="SSF53383">
    <property type="entry name" value="PLP-dependent transferases"/>
    <property type="match status" value="1"/>
</dbReference>
<feature type="modified residue" description="N6-(pyridoxal phosphate)lysine" evidence="6">
    <location>
        <position position="279"/>
    </location>
</feature>
<dbReference type="PANTHER" id="PTHR11773">
    <property type="entry name" value="GLYCINE DEHYDROGENASE, DECARBOXYLATING"/>
    <property type="match status" value="1"/>
</dbReference>
<dbReference type="FunFam" id="3.90.1150.10:FF:000014">
    <property type="entry name" value="Probable glycine dehydrogenase (decarboxylating) subunit 2"/>
    <property type="match status" value="1"/>
</dbReference>
<dbReference type="GO" id="GO:0004375">
    <property type="term" value="F:glycine dehydrogenase (decarboxylating) activity"/>
    <property type="evidence" value="ECO:0007669"/>
    <property type="project" value="UniProtKB-EC"/>
</dbReference>
<dbReference type="HAMAP" id="MF_00713">
    <property type="entry name" value="GcvPB"/>
    <property type="match status" value="1"/>
</dbReference>
<evidence type="ECO:0000256" key="1">
    <source>
        <dbReference type="ARBA" id="ARBA00001933"/>
    </source>
</evidence>
<proteinExistence type="inferred from homology"/>
<evidence type="ECO:0000259" key="8">
    <source>
        <dbReference type="Pfam" id="PF02347"/>
    </source>
</evidence>
<name>A0A660SGD2_UNCW3</name>
<dbReference type="InterPro" id="IPR015421">
    <property type="entry name" value="PyrdxlP-dep_Trfase_major"/>
</dbReference>
<dbReference type="InterPro" id="IPR020581">
    <property type="entry name" value="GDC_P"/>
</dbReference>
<dbReference type="InterPro" id="IPR015424">
    <property type="entry name" value="PyrdxlP-dep_Trfase"/>
</dbReference>
<dbReference type="PANTHER" id="PTHR11773:SF1">
    <property type="entry name" value="GLYCINE DEHYDROGENASE (DECARBOXYLATING), MITOCHONDRIAL"/>
    <property type="match status" value="1"/>
</dbReference>
<sequence>MTDRSSDSSRPESRLIFEKSRPGRKGYSLPRLDVPPVDPLQTLPKDLVRTDPPELPELSEPEVVRHFVNLSVKNHHVDRGFYPLGSCTMKYNPKIGEELARLPGFTQLHPFQPEQTVQGALQLMWELGQLLLEIVGLDAITLQPAAGAHGEFTGISIIRAYHESQGRKRRKILIPDSAHGTNPASTTLSGYLSVKVPSNRSGTIDLYRLKDLVDDDVAGIMITNPNTLGIFEKEIDQVIEIIHDKGGLVYLDGANLNALIGISRPGDCGFDIVHFNLHKTFSTPHGGGGPGSGPIAVTERLARFLPVPVIEKGDGYHLNYDRSDSIGKVHSFYGNFLVMVKAYAYLRMLGPEGLYDVAKASILNANYLIQSLKDDYKLPYPCFCMHEGVLSGSGLKAFGVRTLDVAKRLLDFGFHAPTIYFPLIVSEALMIEPTETESIETLEDFITAMKRIRKEAETDPERLKKAPTQTPVRRLDEVKAARELNVRYQG</sequence>
<comment type="catalytic activity">
    <reaction evidence="5 6">
        <text>N(6)-[(R)-lipoyl]-L-lysyl-[glycine-cleavage complex H protein] + glycine + H(+) = N(6)-[(R)-S(8)-aminomethyldihydrolipoyl]-L-lysyl-[glycine-cleavage complex H protein] + CO2</text>
        <dbReference type="Rhea" id="RHEA:24304"/>
        <dbReference type="Rhea" id="RHEA-COMP:10494"/>
        <dbReference type="Rhea" id="RHEA-COMP:10495"/>
        <dbReference type="ChEBI" id="CHEBI:15378"/>
        <dbReference type="ChEBI" id="CHEBI:16526"/>
        <dbReference type="ChEBI" id="CHEBI:57305"/>
        <dbReference type="ChEBI" id="CHEBI:83099"/>
        <dbReference type="ChEBI" id="CHEBI:83143"/>
        <dbReference type="EC" id="1.4.4.2"/>
    </reaction>
</comment>
<comment type="subunit">
    <text evidence="6">The glycine cleavage system is composed of four proteins: P, T, L and H. In this organism, the P 'protein' is a heterodimer of two subunits.</text>
</comment>
<dbReference type="InterPro" id="IPR049316">
    <property type="entry name" value="GDC-P_C"/>
</dbReference>
<feature type="domain" description="Glycine cleavage system P-protein N-terminal" evidence="8">
    <location>
        <begin position="42"/>
        <end position="308"/>
    </location>
</feature>
<dbReference type="AlphaFoldDB" id="A0A660SGD2"/>
<dbReference type="InterPro" id="IPR023012">
    <property type="entry name" value="GcvPB"/>
</dbReference>
<accession>A0A660SGD2</accession>
<protein>
    <recommendedName>
        <fullName evidence="6">Probable glycine dehydrogenase (decarboxylating) subunit 2</fullName>
        <ecNumber evidence="6">1.4.4.2</ecNumber>
    </recommendedName>
    <alternativeName>
        <fullName evidence="6">Glycine cleavage system P-protein subunit 2</fullName>
    </alternativeName>
    <alternativeName>
        <fullName evidence="6">Glycine decarboxylase subunit 2</fullName>
    </alternativeName>
    <alternativeName>
        <fullName evidence="6">Glycine dehydrogenase (aminomethyl-transferring) subunit 2</fullName>
    </alternativeName>
</protein>
<dbReference type="GO" id="GO:0030170">
    <property type="term" value="F:pyridoxal phosphate binding"/>
    <property type="evidence" value="ECO:0007669"/>
    <property type="project" value="TreeGrafter"/>
</dbReference>
<feature type="compositionally biased region" description="Basic and acidic residues" evidence="7">
    <location>
        <begin position="1"/>
        <end position="21"/>
    </location>
</feature>
<evidence type="ECO:0000313" key="10">
    <source>
        <dbReference type="EMBL" id="RKX69757.1"/>
    </source>
</evidence>
<dbReference type="Pfam" id="PF21478">
    <property type="entry name" value="GcvP2_C"/>
    <property type="match status" value="1"/>
</dbReference>
<comment type="similarity">
    <text evidence="6">Belongs to the GcvP family. C-terminal subunit subfamily.</text>
</comment>
<dbReference type="GO" id="GO:0019464">
    <property type="term" value="P:glycine decarboxylation via glycine cleavage system"/>
    <property type="evidence" value="ECO:0007669"/>
    <property type="project" value="UniProtKB-UniRule"/>
</dbReference>
<dbReference type="GO" id="GO:0016594">
    <property type="term" value="F:glycine binding"/>
    <property type="evidence" value="ECO:0007669"/>
    <property type="project" value="TreeGrafter"/>
</dbReference>
<dbReference type="Gene3D" id="6.20.440.10">
    <property type="match status" value="1"/>
</dbReference>
<dbReference type="GO" id="GO:0005829">
    <property type="term" value="C:cytosol"/>
    <property type="evidence" value="ECO:0007669"/>
    <property type="project" value="TreeGrafter"/>
</dbReference>
<reference evidence="10 11" key="1">
    <citation type="submission" date="2018-06" db="EMBL/GenBank/DDBJ databases">
        <title>Extensive metabolic versatility and redundancy in microbially diverse, dynamic hydrothermal sediments.</title>
        <authorList>
            <person name="Dombrowski N."/>
            <person name="Teske A."/>
            <person name="Baker B.J."/>
        </authorList>
    </citation>
    <scope>NUCLEOTIDE SEQUENCE [LARGE SCALE GENOMIC DNA]</scope>
    <source>
        <strain evidence="10">B36_G15</strain>
    </source>
</reference>
<dbReference type="InterPro" id="IPR049315">
    <property type="entry name" value="GDC-P_N"/>
</dbReference>
<dbReference type="InterPro" id="IPR015422">
    <property type="entry name" value="PyrdxlP-dep_Trfase_small"/>
</dbReference>
<dbReference type="Gene3D" id="3.40.640.10">
    <property type="entry name" value="Type I PLP-dependent aspartate aminotransferase-like (Major domain)"/>
    <property type="match status" value="1"/>
</dbReference>
<dbReference type="NCBIfam" id="NF003346">
    <property type="entry name" value="PRK04366.1"/>
    <property type="match status" value="1"/>
</dbReference>
<gene>
    <name evidence="6" type="primary">gcvPB</name>
    <name evidence="10" type="ORF">DRP53_07180</name>
</gene>
<evidence type="ECO:0000313" key="11">
    <source>
        <dbReference type="Proteomes" id="UP000268469"/>
    </source>
</evidence>
<dbReference type="Proteomes" id="UP000268469">
    <property type="component" value="Unassembled WGS sequence"/>
</dbReference>
<evidence type="ECO:0000259" key="9">
    <source>
        <dbReference type="Pfam" id="PF21478"/>
    </source>
</evidence>
<feature type="domain" description="Glycine dehydrogenase C-terminal" evidence="9">
    <location>
        <begin position="358"/>
        <end position="458"/>
    </location>
</feature>
<dbReference type="FunFam" id="3.40.640.10:FF:000224">
    <property type="entry name" value="Probable glycine dehydrogenase (decarboxylating) subunit 2"/>
    <property type="match status" value="1"/>
</dbReference>